<reference evidence="3" key="1">
    <citation type="journal article" date="2011" name="PLoS Genet.">
        <title>Genomic analysis of the necrotrophic fungal pathogens Sclerotinia sclerotiorum and Botrytis cinerea.</title>
        <authorList>
            <person name="Amselem J."/>
            <person name="Cuomo C.A."/>
            <person name="van Kan J.A."/>
            <person name="Viaud M."/>
            <person name="Benito E.P."/>
            <person name="Couloux A."/>
            <person name="Coutinho P.M."/>
            <person name="de Vries R.P."/>
            <person name="Dyer P.S."/>
            <person name="Fillinger S."/>
            <person name="Fournier E."/>
            <person name="Gout L."/>
            <person name="Hahn M."/>
            <person name="Kohn L."/>
            <person name="Lapalu N."/>
            <person name="Plummer K.M."/>
            <person name="Pradier J.M."/>
            <person name="Quevillon E."/>
            <person name="Sharon A."/>
            <person name="Simon A."/>
            <person name="ten Have A."/>
            <person name="Tudzynski B."/>
            <person name="Tudzynski P."/>
            <person name="Wincker P."/>
            <person name="Andrew M."/>
            <person name="Anthouard V."/>
            <person name="Beever R.E."/>
            <person name="Beffa R."/>
            <person name="Benoit I."/>
            <person name="Bouzid O."/>
            <person name="Brault B."/>
            <person name="Chen Z."/>
            <person name="Choquer M."/>
            <person name="Collemare J."/>
            <person name="Cotton P."/>
            <person name="Danchin E.G."/>
            <person name="Da Silva C."/>
            <person name="Gautier A."/>
            <person name="Giraud C."/>
            <person name="Giraud T."/>
            <person name="Gonzalez C."/>
            <person name="Grossetete S."/>
            <person name="Guldener U."/>
            <person name="Henrissat B."/>
            <person name="Howlett B.J."/>
            <person name="Kodira C."/>
            <person name="Kretschmer M."/>
            <person name="Lappartient A."/>
            <person name="Leroch M."/>
            <person name="Levis C."/>
            <person name="Mauceli E."/>
            <person name="Neuveglise C."/>
            <person name="Oeser B."/>
            <person name="Pearson M."/>
            <person name="Poulain J."/>
            <person name="Poussereau N."/>
            <person name="Quesneville H."/>
            <person name="Rascle C."/>
            <person name="Schumacher J."/>
            <person name="Segurens B."/>
            <person name="Sexton A."/>
            <person name="Silva E."/>
            <person name="Sirven C."/>
            <person name="Soanes D.M."/>
            <person name="Talbot N.J."/>
            <person name="Templeton M."/>
            <person name="Yandava C."/>
            <person name="Yarden O."/>
            <person name="Zeng Q."/>
            <person name="Rollins J.A."/>
            <person name="Lebrun M.H."/>
            <person name="Dickman M."/>
        </authorList>
    </citation>
    <scope>NUCLEOTIDE SEQUENCE [LARGE SCALE GENOMIC DNA]</scope>
    <source>
        <strain evidence="3">T4</strain>
    </source>
</reference>
<dbReference type="Proteomes" id="UP000008177">
    <property type="component" value="Unplaced contigs"/>
</dbReference>
<evidence type="ECO:0000313" key="3">
    <source>
        <dbReference type="Proteomes" id="UP000008177"/>
    </source>
</evidence>
<sequence length="52" mass="6354">MQCNAMCNPTKSHHMIKKLTHETMHRNAIRKRRIKRRRKVTKHIKSQKAMQM</sequence>
<protein>
    <submittedName>
        <fullName evidence="2">Uncharacterized protein</fullName>
    </submittedName>
</protein>
<evidence type="ECO:0000313" key="2">
    <source>
        <dbReference type="EMBL" id="CCD48952.1"/>
    </source>
</evidence>
<name>G2Y9T5_BOTF4</name>
<accession>G2Y9T5</accession>
<organism evidence="2 3">
    <name type="scientific">Botryotinia fuckeliana (strain T4)</name>
    <name type="common">Noble rot fungus</name>
    <name type="synonym">Botrytis cinerea</name>
    <dbReference type="NCBI Taxonomy" id="999810"/>
    <lineage>
        <taxon>Eukaryota</taxon>
        <taxon>Fungi</taxon>
        <taxon>Dikarya</taxon>
        <taxon>Ascomycota</taxon>
        <taxon>Pezizomycotina</taxon>
        <taxon>Leotiomycetes</taxon>
        <taxon>Helotiales</taxon>
        <taxon>Sclerotiniaceae</taxon>
        <taxon>Botrytis</taxon>
    </lineage>
</organism>
<dbReference type="EMBL" id="FQ790300">
    <property type="protein sequence ID" value="CCD48952.1"/>
    <property type="molecule type" value="Genomic_DNA"/>
</dbReference>
<gene>
    <name evidence="2" type="ORF">BofuT4_uP028280.1</name>
</gene>
<dbReference type="AlphaFoldDB" id="G2Y9T5"/>
<dbReference type="InParanoid" id="G2Y9T5"/>
<proteinExistence type="predicted"/>
<feature type="compositionally biased region" description="Basic residues" evidence="1">
    <location>
        <begin position="27"/>
        <end position="46"/>
    </location>
</feature>
<dbReference type="HOGENOM" id="CLU_3086978_0_0_1"/>
<evidence type="ECO:0000256" key="1">
    <source>
        <dbReference type="SAM" id="MobiDB-lite"/>
    </source>
</evidence>
<feature type="region of interest" description="Disordered" evidence="1">
    <location>
        <begin position="27"/>
        <end position="52"/>
    </location>
</feature>